<accession>A0A839E561</accession>
<organism evidence="1 2">
    <name type="scientific">Microcella alkalica</name>
    <dbReference type="NCBI Taxonomy" id="355930"/>
    <lineage>
        <taxon>Bacteria</taxon>
        <taxon>Bacillati</taxon>
        <taxon>Actinomycetota</taxon>
        <taxon>Actinomycetes</taxon>
        <taxon>Micrococcales</taxon>
        <taxon>Microbacteriaceae</taxon>
        <taxon>Microcella</taxon>
    </lineage>
</organism>
<sequence>MSTDLADAMAVSLRPVLRAWEAWASDARDAIPRPVDGPHAVADGPSPDRLLLVGAGGAVGWGVVSHELALPGSVARALRAGTGRGAVVDVLADERWGLSDIASALRSASPGRYDVVVVVLGAVDVLSGQTSRAWRDAIHDLLEGWRSTAGWATRLVVLQIPELGDLPGLHGAVVGWAERRANELNAILQAQLATERGIDVLRLPPAPALGLAPDAAISRGDYALTGTILAAALMDDLDRVVGVPVAQRRSLGAADAARNDLLVLALSQHRARLEWIVAVAAAAFRAPSALVTVLGPDRQWHVARTGPIAESVPIQDSFCLYAVELDEPLIVLDAQRDARFADNPLVTAPGGIRFYAGAAIEGADGRPVGAVCVIDREPRTSMTAAERGLLVSLARRAQEVVWAAEAEFAHSS</sequence>
<keyword evidence="2" id="KW-1185">Reference proteome</keyword>
<evidence type="ECO:0000313" key="1">
    <source>
        <dbReference type="EMBL" id="MBA8847799.1"/>
    </source>
</evidence>
<dbReference type="SUPFAM" id="SSF52266">
    <property type="entry name" value="SGNH hydrolase"/>
    <property type="match status" value="1"/>
</dbReference>
<evidence type="ECO:0000313" key="2">
    <source>
        <dbReference type="Proteomes" id="UP000585905"/>
    </source>
</evidence>
<proteinExistence type="predicted"/>
<dbReference type="PANTHER" id="PTHR43102">
    <property type="entry name" value="SLR1143 PROTEIN"/>
    <property type="match status" value="1"/>
</dbReference>
<dbReference type="InterPro" id="IPR029016">
    <property type="entry name" value="GAF-like_dom_sf"/>
</dbReference>
<name>A0A839E561_9MICO</name>
<dbReference type="PANTHER" id="PTHR43102:SF2">
    <property type="entry name" value="GAF DOMAIN-CONTAINING PROTEIN"/>
    <property type="match status" value="1"/>
</dbReference>
<dbReference type="AlphaFoldDB" id="A0A839E561"/>
<protein>
    <recommendedName>
        <fullName evidence="3">GAF domain-containing protein</fullName>
    </recommendedName>
</protein>
<evidence type="ECO:0008006" key="3">
    <source>
        <dbReference type="Google" id="ProtNLM"/>
    </source>
</evidence>
<dbReference type="EMBL" id="JACGWX010000003">
    <property type="protein sequence ID" value="MBA8847799.1"/>
    <property type="molecule type" value="Genomic_DNA"/>
</dbReference>
<gene>
    <name evidence="1" type="ORF">FHX53_001391</name>
</gene>
<dbReference type="Gene3D" id="3.30.450.40">
    <property type="match status" value="1"/>
</dbReference>
<dbReference type="SUPFAM" id="SSF55781">
    <property type="entry name" value="GAF domain-like"/>
    <property type="match status" value="1"/>
</dbReference>
<reference evidence="1 2" key="1">
    <citation type="submission" date="2020-07" db="EMBL/GenBank/DDBJ databases">
        <title>Sequencing the genomes of 1000 actinobacteria strains.</title>
        <authorList>
            <person name="Klenk H.-P."/>
        </authorList>
    </citation>
    <scope>NUCLEOTIDE SEQUENCE [LARGE SCALE GENOMIC DNA]</scope>
    <source>
        <strain evidence="1 2">DSM 19663</strain>
    </source>
</reference>
<dbReference type="InterPro" id="IPR036514">
    <property type="entry name" value="SGNH_hydro_sf"/>
</dbReference>
<dbReference type="RefSeq" id="WP_182490632.1">
    <property type="nucleotide sequence ID" value="NZ_BAAAOV010000001.1"/>
</dbReference>
<comment type="caution">
    <text evidence="1">The sequence shown here is derived from an EMBL/GenBank/DDBJ whole genome shotgun (WGS) entry which is preliminary data.</text>
</comment>
<dbReference type="Proteomes" id="UP000585905">
    <property type="component" value="Unassembled WGS sequence"/>
</dbReference>
<dbReference type="Gene3D" id="3.40.50.1110">
    <property type="entry name" value="SGNH hydrolase"/>
    <property type="match status" value="1"/>
</dbReference>